<keyword evidence="2" id="KW-1185">Reference proteome</keyword>
<proteinExistence type="predicted"/>
<evidence type="ECO:0000313" key="1">
    <source>
        <dbReference type="EMBL" id="KXA17178.1"/>
    </source>
</evidence>
<dbReference type="STRING" id="134605.HMPREF3206_00023"/>
<dbReference type="Proteomes" id="UP000070617">
    <property type="component" value="Unassembled WGS sequence"/>
</dbReference>
<evidence type="ECO:0000313" key="2">
    <source>
        <dbReference type="Proteomes" id="UP000070617"/>
    </source>
</evidence>
<dbReference type="EMBL" id="LRPX01000001">
    <property type="protein sequence ID" value="KXA17178.1"/>
    <property type="molecule type" value="Genomic_DNA"/>
</dbReference>
<organism evidence="1 2">
    <name type="scientific">Fusobacterium equinum</name>
    <dbReference type="NCBI Taxonomy" id="134605"/>
    <lineage>
        <taxon>Bacteria</taxon>
        <taxon>Fusobacteriati</taxon>
        <taxon>Fusobacteriota</taxon>
        <taxon>Fusobacteriia</taxon>
        <taxon>Fusobacteriales</taxon>
        <taxon>Fusobacteriaceae</taxon>
        <taxon>Fusobacterium</taxon>
    </lineage>
</organism>
<reference evidence="2" key="1">
    <citation type="submission" date="2016-01" db="EMBL/GenBank/DDBJ databases">
        <authorList>
            <person name="Mitreva M."/>
            <person name="Pepin K.H."/>
            <person name="Mihindukulasuriya K.A."/>
            <person name="Fulton R."/>
            <person name="Fronick C."/>
            <person name="O'Laughlin M."/>
            <person name="Miner T."/>
            <person name="Herter B."/>
            <person name="Rosa B.A."/>
            <person name="Cordes M."/>
            <person name="Tomlinson C."/>
            <person name="Wollam A."/>
            <person name="Palsikar V.B."/>
            <person name="Mardis E.R."/>
            <person name="Wilson R.K."/>
        </authorList>
    </citation>
    <scope>NUCLEOTIDE SEQUENCE [LARGE SCALE GENOMIC DNA]</scope>
    <source>
        <strain evidence="2">CMW8396</strain>
    </source>
</reference>
<name>A0A133NLL6_9FUSO</name>
<gene>
    <name evidence="1" type="ORF">HMPREF3206_00023</name>
</gene>
<comment type="caution">
    <text evidence="1">The sequence shown here is derived from an EMBL/GenBank/DDBJ whole genome shotgun (WGS) entry which is preliminary data.</text>
</comment>
<protein>
    <submittedName>
        <fullName evidence="1">Uncharacterized protein</fullName>
    </submittedName>
</protein>
<sequence>MSTIIIIEYIHKKIFILEFIFGYRIKKVLTIFAKKNIILYIHIKNVEIINEKKKKEVIKYKKYNIIIRIHK</sequence>
<dbReference type="PATRIC" id="fig|134605.3.peg.22"/>
<dbReference type="AlphaFoldDB" id="A0A133NLL6"/>
<accession>A0A133NLL6</accession>